<evidence type="ECO:0000313" key="1">
    <source>
        <dbReference type="EMBL" id="OQD93271.1"/>
    </source>
</evidence>
<name>A0A1V6QVR4_9EURO</name>
<comment type="caution">
    <text evidence="1">The sequence shown here is derived from an EMBL/GenBank/DDBJ whole genome shotgun (WGS) entry which is preliminary data.</text>
</comment>
<organism evidence="1 2">
    <name type="scientific">Penicillium vulpinum</name>
    <dbReference type="NCBI Taxonomy" id="29845"/>
    <lineage>
        <taxon>Eukaryota</taxon>
        <taxon>Fungi</taxon>
        <taxon>Dikarya</taxon>
        <taxon>Ascomycota</taxon>
        <taxon>Pezizomycotina</taxon>
        <taxon>Eurotiomycetes</taxon>
        <taxon>Eurotiomycetidae</taxon>
        <taxon>Eurotiales</taxon>
        <taxon>Aspergillaceae</taxon>
        <taxon>Penicillium</taxon>
    </lineage>
</organism>
<keyword evidence="2" id="KW-1185">Reference proteome</keyword>
<dbReference type="InterPro" id="IPR022190">
    <property type="entry name" value="DUF3716"/>
</dbReference>
<sequence length="169" mass="18215">MASSSTSTASPLPLSRAASRFLDRHGNPMVNLASSPDELICALSVQPNSPNVDWVCNSSGLKVYMIPGHTDGVMALFGQRFGVPAPFDQGCQHCLAAHAVFERCCVAVDTEGVPLFNGACMNCAFRGHATDCSFVDYLPLFAQSVFIRAYFAEIYTLDNGKTRVRSVTI</sequence>
<accession>A0A1V6QVR4</accession>
<gene>
    <name evidence="1" type="ORF">PENVUL_c189G02113</name>
</gene>
<reference evidence="2" key="1">
    <citation type="journal article" date="2017" name="Nat. Microbiol.">
        <title>Global analysis of biosynthetic gene clusters reveals vast potential of secondary metabolite production in Penicillium species.</title>
        <authorList>
            <person name="Nielsen J.C."/>
            <person name="Grijseels S."/>
            <person name="Prigent S."/>
            <person name="Ji B."/>
            <person name="Dainat J."/>
            <person name="Nielsen K.F."/>
            <person name="Frisvad J.C."/>
            <person name="Workman M."/>
            <person name="Nielsen J."/>
        </authorList>
    </citation>
    <scope>NUCLEOTIDE SEQUENCE [LARGE SCALE GENOMIC DNA]</scope>
    <source>
        <strain evidence="2">IBT 29486</strain>
    </source>
</reference>
<proteinExistence type="predicted"/>
<dbReference type="Pfam" id="PF12511">
    <property type="entry name" value="DUF3716"/>
    <property type="match status" value="1"/>
</dbReference>
<dbReference type="EMBL" id="MDYP01000188">
    <property type="protein sequence ID" value="OQD93271.1"/>
    <property type="molecule type" value="Genomic_DNA"/>
</dbReference>
<dbReference type="AlphaFoldDB" id="A0A1V6QVR4"/>
<evidence type="ECO:0000313" key="2">
    <source>
        <dbReference type="Proteomes" id="UP000191518"/>
    </source>
</evidence>
<dbReference type="Proteomes" id="UP000191518">
    <property type="component" value="Unassembled WGS sequence"/>
</dbReference>
<protein>
    <submittedName>
        <fullName evidence="1">Uncharacterized protein</fullName>
    </submittedName>
</protein>